<dbReference type="Pfam" id="PF16804">
    <property type="entry name" value="DUF5071"/>
    <property type="match status" value="1"/>
</dbReference>
<gene>
    <name evidence="5" type="ORF">FOXB_13801</name>
</gene>
<feature type="domain" description="DUF5071" evidence="3">
    <location>
        <begin position="625"/>
        <end position="752"/>
    </location>
</feature>
<accession>F9G569</accession>
<sequence length="766" mass="83838">MIAKSLVFAALAAHAAAGPCKPGGLSSNTLSASEPASEPTTSETSVLDSVTTTTSEQATTTTEAATTTTSAAVPAGEAIIFQVNPQRRLSKRDTTFVGSNNPTECTFASVFRLDEGKLLENGVPIYYAGSGFQELAAQGEPPADSVTTTFSIAGGRLSWTDSSFGEAGFCQTESDGQVYITFGSEPVGCEPVTLTAYKEEQCQNGQIVGIETSSAETTTAAETTASSDAVQPTTSSNACAVGIDGLNGEPPRESRLADCSRLNTVTVSPYPETSTVFKREVAFRIPTAFPTWRPAMNTLAARAEGEPTATTIQPTEVPVYATYCDSPEEYYAACSEAGITAFTTTLPTTTTSTSTTVSDCPAKRLVRRAGEHMGTTWVTMKKRNSVIRQQFVIAEYSLWLLNWTPSFHETHKAEPIMAVAKQLAQAHFQGCQGMMTVKPRCHSLAEIISAPTKLSAQRFIIANRARPRFAILIPPNTVCSLVRRDFITMNREQLSTLDERAFAEKLPTMLWSDRETLFEDGSEDIDIIRSRAAEPATVEAISSVLTSPIKDEDYDTLRVHQKALYSVLLKLPFEKLQPYRPALAALAAFDISGFAHRSSHYAQTFHVIRNAGHLERFAADAKAVWVTKDKFDMVSDRTLTERVHTAEEMRPYMPELFGWLVDANNPPFMPCRNQLARFPETAAIVAAEVLAKANKEKDGEYQHFLIDFVSDCVPVGEAWKPMREHVQALVKDLKGSKSEDDEELVDEANEWLTKLEQWEALKKEKN</sequence>
<dbReference type="Pfam" id="PF25485">
    <property type="entry name" value="DUF7908"/>
    <property type="match status" value="1"/>
</dbReference>
<dbReference type="Gene3D" id="1.25.40.750">
    <property type="entry name" value="Domain of unknown function DUF5071"/>
    <property type="match status" value="1"/>
</dbReference>
<dbReference type="InterPro" id="IPR057230">
    <property type="entry name" value="DUF7908"/>
</dbReference>
<name>F9G569_FUSOF</name>
<feature type="compositionally biased region" description="Low complexity" evidence="1">
    <location>
        <begin position="40"/>
        <end position="69"/>
    </location>
</feature>
<dbReference type="AlphaFoldDB" id="F9G569"/>
<dbReference type="CDD" id="cd11743">
    <property type="entry name" value="Cthe_2751_like"/>
    <property type="match status" value="1"/>
</dbReference>
<dbReference type="EMBL" id="AFQF01003432">
    <property type="protein sequence ID" value="EGU75693.1"/>
    <property type="molecule type" value="Genomic_DNA"/>
</dbReference>
<dbReference type="PaxDb" id="5507-FOXG_11853P0"/>
<evidence type="ECO:0000256" key="2">
    <source>
        <dbReference type="SAM" id="SignalP"/>
    </source>
</evidence>
<dbReference type="OrthoDB" id="2969215at2759"/>
<comment type="caution">
    <text evidence="5">The sequence shown here is derived from an EMBL/GenBank/DDBJ whole genome shotgun (WGS) entry which is preliminary data.</text>
</comment>
<evidence type="ECO:0000259" key="4">
    <source>
        <dbReference type="Pfam" id="PF25485"/>
    </source>
</evidence>
<feature type="compositionally biased region" description="Polar residues" evidence="1">
    <location>
        <begin position="25"/>
        <end position="34"/>
    </location>
</feature>
<feature type="region of interest" description="Disordered" evidence="1">
    <location>
        <begin position="22"/>
        <end position="69"/>
    </location>
</feature>
<dbReference type="InterPro" id="IPR031837">
    <property type="entry name" value="DUF5071"/>
</dbReference>
<dbReference type="STRING" id="660025.F9G569"/>
<feature type="domain" description="DUF7908" evidence="4">
    <location>
        <begin position="74"/>
        <end position="199"/>
    </location>
</feature>
<evidence type="ECO:0000313" key="5">
    <source>
        <dbReference type="EMBL" id="EGU75693.1"/>
    </source>
</evidence>
<evidence type="ECO:0000259" key="3">
    <source>
        <dbReference type="Pfam" id="PF16804"/>
    </source>
</evidence>
<keyword evidence="2" id="KW-0732">Signal</keyword>
<evidence type="ECO:0000256" key="1">
    <source>
        <dbReference type="SAM" id="MobiDB-lite"/>
    </source>
</evidence>
<reference evidence="5" key="1">
    <citation type="journal article" date="2012" name="Mol. Plant Microbe Interact.">
        <title>A highly conserved effector in Fusarium oxysporum is required for full virulence on Arabidopsis.</title>
        <authorList>
            <person name="Thatcher L.F."/>
            <person name="Gardiner D.M."/>
            <person name="Kazan K."/>
            <person name="Manners J."/>
        </authorList>
    </citation>
    <scope>NUCLEOTIDE SEQUENCE [LARGE SCALE GENOMIC DNA]</scope>
    <source>
        <strain evidence="5">Fo5176</strain>
    </source>
</reference>
<feature type="chain" id="PRO_5003383560" evidence="2">
    <location>
        <begin position="18"/>
        <end position="766"/>
    </location>
</feature>
<organism evidence="5">
    <name type="scientific">Fusarium oxysporum (strain Fo5176)</name>
    <name type="common">Fusarium vascular wilt</name>
    <dbReference type="NCBI Taxonomy" id="660025"/>
    <lineage>
        <taxon>Eukaryota</taxon>
        <taxon>Fungi</taxon>
        <taxon>Dikarya</taxon>
        <taxon>Ascomycota</taxon>
        <taxon>Pezizomycotina</taxon>
        <taxon>Sordariomycetes</taxon>
        <taxon>Hypocreomycetidae</taxon>
        <taxon>Hypocreales</taxon>
        <taxon>Nectriaceae</taxon>
        <taxon>Fusarium</taxon>
        <taxon>Fusarium oxysporum species complex</taxon>
    </lineage>
</organism>
<protein>
    <submittedName>
        <fullName evidence="5">Uncharacterized protein</fullName>
    </submittedName>
</protein>
<dbReference type="InterPro" id="IPR038692">
    <property type="entry name" value="Cthe_2751_sf"/>
</dbReference>
<feature type="signal peptide" evidence="2">
    <location>
        <begin position="1"/>
        <end position="17"/>
    </location>
</feature>
<proteinExistence type="predicted"/>